<sequence>MNSAACELCRGRASLYCASDSAFLCLDCDAKVHEANFLVARHVRRMLCRACDRFDGNVVSGVGSRPVQSLCRSCEAEDGDRRSAASSSSSACVSTAESVPAPPGTPRNTAERTRVGRNRSGSASGSRAEGILVIWSRRLGLRNRRCVALALRAHRVCSRKFTNLPSRASLAGSLWLAASRIEPRGISTCQLMRLQQCSRVPPKLILFLGRRLSRVLPIRAKQSLDESLNE</sequence>
<reference evidence="1 2" key="1">
    <citation type="journal article" date="2022" name="Hortic Res">
        <title>A haplotype resolved chromosomal level avocado genome allows analysis of novel avocado genes.</title>
        <authorList>
            <person name="Nath O."/>
            <person name="Fletcher S.J."/>
            <person name="Hayward A."/>
            <person name="Shaw L.M."/>
            <person name="Masouleh A.K."/>
            <person name="Furtado A."/>
            <person name="Henry R.J."/>
            <person name="Mitter N."/>
        </authorList>
    </citation>
    <scope>NUCLEOTIDE SEQUENCE [LARGE SCALE GENOMIC DNA]</scope>
    <source>
        <strain evidence="2">cv. Hass</strain>
    </source>
</reference>
<protein>
    <submittedName>
        <fullName evidence="1">Uncharacterized protein</fullName>
    </submittedName>
</protein>
<dbReference type="EMBL" id="CM056811">
    <property type="protein sequence ID" value="KAJ8634518.1"/>
    <property type="molecule type" value="Genomic_DNA"/>
</dbReference>
<comment type="caution">
    <text evidence="1">The sequence shown here is derived from an EMBL/GenBank/DDBJ whole genome shotgun (WGS) entry which is preliminary data.</text>
</comment>
<evidence type="ECO:0000313" key="2">
    <source>
        <dbReference type="Proteomes" id="UP001234297"/>
    </source>
</evidence>
<organism evidence="1 2">
    <name type="scientific">Persea americana</name>
    <name type="common">Avocado</name>
    <dbReference type="NCBI Taxonomy" id="3435"/>
    <lineage>
        <taxon>Eukaryota</taxon>
        <taxon>Viridiplantae</taxon>
        <taxon>Streptophyta</taxon>
        <taxon>Embryophyta</taxon>
        <taxon>Tracheophyta</taxon>
        <taxon>Spermatophyta</taxon>
        <taxon>Magnoliopsida</taxon>
        <taxon>Magnoliidae</taxon>
        <taxon>Laurales</taxon>
        <taxon>Lauraceae</taxon>
        <taxon>Persea</taxon>
    </lineage>
</organism>
<evidence type="ECO:0000313" key="1">
    <source>
        <dbReference type="EMBL" id="KAJ8634518.1"/>
    </source>
</evidence>
<accession>A0ACC2LMT5</accession>
<dbReference type="Proteomes" id="UP001234297">
    <property type="component" value="Chromosome 3"/>
</dbReference>
<keyword evidence="2" id="KW-1185">Reference proteome</keyword>
<name>A0ACC2LMT5_PERAE</name>
<gene>
    <name evidence="1" type="ORF">MRB53_008785</name>
</gene>
<proteinExistence type="predicted"/>